<dbReference type="GO" id="GO:0005506">
    <property type="term" value="F:iron ion binding"/>
    <property type="evidence" value="ECO:0007669"/>
    <property type="project" value="InterPro"/>
</dbReference>
<dbReference type="PRINTS" id="PR00359">
    <property type="entry name" value="BP450"/>
</dbReference>
<keyword evidence="2" id="KW-0560">Oxidoreductase</keyword>
<dbReference type="InterPro" id="IPR036396">
    <property type="entry name" value="Cyt_P450_sf"/>
</dbReference>
<keyword evidence="2" id="KW-0503">Monooxygenase</keyword>
<reference evidence="3 4" key="1">
    <citation type="submission" date="2016-10" db="EMBL/GenBank/DDBJ databases">
        <authorList>
            <person name="de Groot N.N."/>
        </authorList>
    </citation>
    <scope>NUCLEOTIDE SEQUENCE [LARGE SCALE GENOMIC DNA]</scope>
    <source>
        <strain evidence="3 4">CGMCC 4.7037</strain>
    </source>
</reference>
<proteinExistence type="inferred from homology"/>
<evidence type="ECO:0000256" key="1">
    <source>
        <dbReference type="ARBA" id="ARBA00010617"/>
    </source>
</evidence>
<dbReference type="EMBL" id="FNVT01000022">
    <property type="protein sequence ID" value="SEH01838.1"/>
    <property type="molecule type" value="Genomic_DNA"/>
</dbReference>
<dbReference type="InterPro" id="IPR017972">
    <property type="entry name" value="Cyt_P450_CS"/>
</dbReference>
<accession>A0A1H6EVJ0</accession>
<dbReference type="SUPFAM" id="SSF48264">
    <property type="entry name" value="Cytochrome P450"/>
    <property type="match status" value="1"/>
</dbReference>
<dbReference type="PROSITE" id="PS00086">
    <property type="entry name" value="CYTOCHROME_P450"/>
    <property type="match status" value="1"/>
</dbReference>
<keyword evidence="2" id="KW-0349">Heme</keyword>
<protein>
    <submittedName>
        <fullName evidence="3">Cytochrome P450</fullName>
    </submittedName>
</protein>
<evidence type="ECO:0000313" key="3">
    <source>
        <dbReference type="EMBL" id="SEH01838.1"/>
    </source>
</evidence>
<dbReference type="InterPro" id="IPR002397">
    <property type="entry name" value="Cyt_P450_B"/>
</dbReference>
<dbReference type="InterPro" id="IPR001128">
    <property type="entry name" value="Cyt_P450"/>
</dbReference>
<gene>
    <name evidence="3" type="ORF">SAMN05444920_12289</name>
</gene>
<evidence type="ECO:0000256" key="2">
    <source>
        <dbReference type="RuleBase" id="RU000461"/>
    </source>
</evidence>
<dbReference type="Gene3D" id="1.10.630.10">
    <property type="entry name" value="Cytochrome P450"/>
    <property type="match status" value="1"/>
</dbReference>
<dbReference type="GO" id="GO:0020037">
    <property type="term" value="F:heme binding"/>
    <property type="evidence" value="ECO:0007669"/>
    <property type="project" value="InterPro"/>
</dbReference>
<dbReference type="OrthoDB" id="54272at2"/>
<dbReference type="PANTHER" id="PTHR46696">
    <property type="entry name" value="P450, PUTATIVE (EUROFUNG)-RELATED"/>
    <property type="match status" value="1"/>
</dbReference>
<comment type="similarity">
    <text evidence="1 2">Belongs to the cytochrome P450 family.</text>
</comment>
<organism evidence="3 4">
    <name type="scientific">Nonomuraea solani</name>
    <dbReference type="NCBI Taxonomy" id="1144553"/>
    <lineage>
        <taxon>Bacteria</taxon>
        <taxon>Bacillati</taxon>
        <taxon>Actinomycetota</taxon>
        <taxon>Actinomycetes</taxon>
        <taxon>Streptosporangiales</taxon>
        <taxon>Streptosporangiaceae</taxon>
        <taxon>Nonomuraea</taxon>
    </lineage>
</organism>
<keyword evidence="4" id="KW-1185">Reference proteome</keyword>
<sequence length="396" mass="43070">MTASTTAHAADPLFNPLDDDVLSDPYPAYRRLRETAPVYWHEQLGCWLLTRFADCSAVLRDSQRFAADFRRIGEPTPPTLLSLQTLDPPDHTPLRHLALDAVRAQDLKAVEAALTERADALLGPLMDRGTFDFVRDFADPFTLFAITRFIGVDPPRTGDAFDRLNDDLDRSMDAQLAPDALDPGLKARAAFNDLVRSWLADPPRAGALGYVATHLAGSGVANDEVLVSSVRAFFHAGFEVPSRFLGNAVARLLRHPDAEDALRTGTAALDPAIEELLRLSSPVHALSRGSTEDVELGGAKIRQGDVVTAMIAAADRDPEQFPDPDTMVLDRHPNPHLGFGRGSHSCLGLNVARVEARVVLSALLSRPRLRLAGEPVVRRNATLRGLSSLPVTVTRP</sequence>
<dbReference type="Proteomes" id="UP000236732">
    <property type="component" value="Unassembled WGS sequence"/>
</dbReference>
<dbReference type="GO" id="GO:0004497">
    <property type="term" value="F:monooxygenase activity"/>
    <property type="evidence" value="ECO:0007669"/>
    <property type="project" value="UniProtKB-KW"/>
</dbReference>
<evidence type="ECO:0000313" key="4">
    <source>
        <dbReference type="Proteomes" id="UP000236732"/>
    </source>
</evidence>
<keyword evidence="2" id="KW-0479">Metal-binding</keyword>
<keyword evidence="2" id="KW-0408">Iron</keyword>
<dbReference type="RefSeq" id="WP_103962916.1">
    <property type="nucleotide sequence ID" value="NZ_FNVT01000022.1"/>
</dbReference>
<dbReference type="AlphaFoldDB" id="A0A1H6EVJ0"/>
<dbReference type="PANTHER" id="PTHR46696:SF1">
    <property type="entry name" value="CYTOCHROME P450 YJIB-RELATED"/>
    <property type="match status" value="1"/>
</dbReference>
<name>A0A1H6EVJ0_9ACTN</name>
<dbReference type="GO" id="GO:0016705">
    <property type="term" value="F:oxidoreductase activity, acting on paired donors, with incorporation or reduction of molecular oxygen"/>
    <property type="evidence" value="ECO:0007669"/>
    <property type="project" value="InterPro"/>
</dbReference>
<dbReference type="Pfam" id="PF00067">
    <property type="entry name" value="p450"/>
    <property type="match status" value="1"/>
</dbReference>